<protein>
    <submittedName>
        <fullName evidence="2">Excisionase family DNA-binding protein</fullName>
    </submittedName>
</protein>
<organism evidence="2 3">
    <name type="scientific">Flavobacterium ponti</name>
    <dbReference type="NCBI Taxonomy" id="665133"/>
    <lineage>
        <taxon>Bacteria</taxon>
        <taxon>Pseudomonadati</taxon>
        <taxon>Bacteroidota</taxon>
        <taxon>Flavobacteriia</taxon>
        <taxon>Flavobacteriales</taxon>
        <taxon>Flavobacteriaceae</taxon>
        <taxon>Flavobacterium</taxon>
    </lineage>
</organism>
<evidence type="ECO:0000313" key="2">
    <source>
        <dbReference type="EMBL" id="MFC4739219.1"/>
    </source>
</evidence>
<dbReference type="InterPro" id="IPR041657">
    <property type="entry name" value="HTH_17"/>
</dbReference>
<name>A0ABV9P4Q0_9FLAO</name>
<evidence type="ECO:0000259" key="1">
    <source>
        <dbReference type="Pfam" id="PF12728"/>
    </source>
</evidence>
<dbReference type="RefSeq" id="WP_379738511.1">
    <property type="nucleotide sequence ID" value="NZ_JBHSGW010000002.1"/>
</dbReference>
<keyword evidence="2" id="KW-0238">DNA-binding</keyword>
<sequence length="71" mass="8388">MNLLKMEIQKLPPRFLTRYEAAAFLTISVKTVDRLIRDNRIKAFKLGKRVLIHYDSLTEENINAVRPKFQN</sequence>
<proteinExistence type="predicted"/>
<comment type="caution">
    <text evidence="2">The sequence shown here is derived from an EMBL/GenBank/DDBJ whole genome shotgun (WGS) entry which is preliminary data.</text>
</comment>
<dbReference type="GO" id="GO:0003677">
    <property type="term" value="F:DNA binding"/>
    <property type="evidence" value="ECO:0007669"/>
    <property type="project" value="UniProtKB-KW"/>
</dbReference>
<dbReference type="Pfam" id="PF12728">
    <property type="entry name" value="HTH_17"/>
    <property type="match status" value="1"/>
</dbReference>
<feature type="domain" description="Helix-turn-helix" evidence="1">
    <location>
        <begin position="16"/>
        <end position="57"/>
    </location>
</feature>
<dbReference type="InterPro" id="IPR010093">
    <property type="entry name" value="SinI_DNA-bd"/>
</dbReference>
<accession>A0ABV9P4Q0</accession>
<reference evidence="3" key="1">
    <citation type="journal article" date="2019" name="Int. J. Syst. Evol. Microbiol.">
        <title>The Global Catalogue of Microorganisms (GCM) 10K type strain sequencing project: providing services to taxonomists for standard genome sequencing and annotation.</title>
        <authorList>
            <consortium name="The Broad Institute Genomics Platform"/>
            <consortium name="The Broad Institute Genome Sequencing Center for Infectious Disease"/>
            <person name="Wu L."/>
            <person name="Ma J."/>
        </authorList>
    </citation>
    <scope>NUCLEOTIDE SEQUENCE [LARGE SCALE GENOMIC DNA]</scope>
    <source>
        <strain evidence="3">CCUG 50349</strain>
    </source>
</reference>
<gene>
    <name evidence="2" type="ORF">ACFO3U_04370</name>
</gene>
<keyword evidence="3" id="KW-1185">Reference proteome</keyword>
<evidence type="ECO:0000313" key="3">
    <source>
        <dbReference type="Proteomes" id="UP001595885"/>
    </source>
</evidence>
<dbReference type="NCBIfam" id="TIGR01764">
    <property type="entry name" value="excise"/>
    <property type="match status" value="1"/>
</dbReference>
<dbReference type="EMBL" id="JBHSGW010000002">
    <property type="protein sequence ID" value="MFC4739219.1"/>
    <property type="molecule type" value="Genomic_DNA"/>
</dbReference>
<dbReference type="Proteomes" id="UP001595885">
    <property type="component" value="Unassembled WGS sequence"/>
</dbReference>